<gene>
    <name evidence="3" type="ORF">Ciccas_005438</name>
</gene>
<dbReference type="EMBL" id="JBJKFK010000638">
    <property type="protein sequence ID" value="KAL3315923.1"/>
    <property type="molecule type" value="Genomic_DNA"/>
</dbReference>
<dbReference type="AlphaFoldDB" id="A0ABD2Q8P8"/>
<sequence length="413" mass="46946">MTRLHILRFIRIILEYSSANQALAAEVARAGHSTNLDTSAIIKSRVSELSLNQKYLDPSSPVGGASFAIGSKLLLNKLHQMQLLPMLFELCFLYKWHTFLHATLDSYIKFFFRQLPLANSQKSYSFSQFSSRPSSPPSTRPSSANTPVTISSTRSSIKMDTFEAYSSNVFLGIVQELFGQNNILEKVLITWRASLDSNAHLTSVTPRANTGLLGHLRIISNLLYQLVCELNVDMVKKDFSCELDFLCNRLEQVMETDKNTSSPSMDEVMTKVQADVRQFVLSGLREDSLREWIEFCRCRLYQINADCKVDYTSVWNLFQSSELDDSQEPEMGQDPYRADAIVNQAPISSQVQKLYSEYCQQSMTTPFPESFGYAEDEFNALCVRPDWVIENHLRWLELKSVIHDVGLVSQVFG</sequence>
<dbReference type="InterPro" id="IPR007587">
    <property type="entry name" value="SAPS"/>
</dbReference>
<protein>
    <submittedName>
        <fullName evidence="3">Uncharacterized protein</fullName>
    </submittedName>
</protein>
<evidence type="ECO:0000256" key="1">
    <source>
        <dbReference type="ARBA" id="ARBA00006180"/>
    </source>
</evidence>
<comment type="caution">
    <text evidence="3">The sequence shown here is derived from an EMBL/GenBank/DDBJ whole genome shotgun (WGS) entry which is preliminary data.</text>
</comment>
<proteinExistence type="inferred from homology"/>
<feature type="region of interest" description="Disordered" evidence="2">
    <location>
        <begin position="128"/>
        <end position="150"/>
    </location>
</feature>
<accession>A0ABD2Q8P8</accession>
<comment type="similarity">
    <text evidence="1">Belongs to the SAPS family.</text>
</comment>
<name>A0ABD2Q8P8_9PLAT</name>
<evidence type="ECO:0000256" key="2">
    <source>
        <dbReference type="SAM" id="MobiDB-lite"/>
    </source>
</evidence>
<reference evidence="3 4" key="1">
    <citation type="submission" date="2024-11" db="EMBL/GenBank/DDBJ databases">
        <title>Adaptive evolution of stress response genes in parasites aligns with host niche diversity.</title>
        <authorList>
            <person name="Hahn C."/>
            <person name="Resl P."/>
        </authorList>
    </citation>
    <scope>NUCLEOTIDE SEQUENCE [LARGE SCALE GENOMIC DNA]</scope>
    <source>
        <strain evidence="3">EGGRZ-B1_66</strain>
        <tissue evidence="3">Body</tissue>
    </source>
</reference>
<keyword evidence="4" id="KW-1185">Reference proteome</keyword>
<evidence type="ECO:0000313" key="4">
    <source>
        <dbReference type="Proteomes" id="UP001626550"/>
    </source>
</evidence>
<dbReference type="Pfam" id="PF04499">
    <property type="entry name" value="SAPS"/>
    <property type="match status" value="1"/>
</dbReference>
<evidence type="ECO:0000313" key="3">
    <source>
        <dbReference type="EMBL" id="KAL3315923.1"/>
    </source>
</evidence>
<dbReference type="Proteomes" id="UP001626550">
    <property type="component" value="Unassembled WGS sequence"/>
</dbReference>
<organism evidence="3 4">
    <name type="scientific">Cichlidogyrus casuarinus</name>
    <dbReference type="NCBI Taxonomy" id="1844966"/>
    <lineage>
        <taxon>Eukaryota</taxon>
        <taxon>Metazoa</taxon>
        <taxon>Spiralia</taxon>
        <taxon>Lophotrochozoa</taxon>
        <taxon>Platyhelminthes</taxon>
        <taxon>Monogenea</taxon>
        <taxon>Monopisthocotylea</taxon>
        <taxon>Dactylogyridea</taxon>
        <taxon>Ancyrocephalidae</taxon>
        <taxon>Cichlidogyrus</taxon>
    </lineage>
</organism>